<keyword evidence="2" id="KW-1185">Reference proteome</keyword>
<proteinExistence type="predicted"/>
<evidence type="ECO:0000313" key="2">
    <source>
        <dbReference type="Proteomes" id="UP000248889"/>
    </source>
</evidence>
<dbReference type="EMBL" id="QKYN01000067">
    <property type="protein sequence ID" value="RAG84268.1"/>
    <property type="molecule type" value="Genomic_DNA"/>
</dbReference>
<sequence>MVALMAEYGVGAGVRWHIVPETDGSRALCHRMLSPNAEMRPLTGTAGGIEGAQVCRRCCEVFERGSAPAERTDDTSEPP</sequence>
<accession>A0A2X0J9V8</accession>
<dbReference type="Proteomes" id="UP000248889">
    <property type="component" value="Unassembled WGS sequence"/>
</dbReference>
<name>A0A2X0J9V8_9ACTN</name>
<evidence type="ECO:0000313" key="1">
    <source>
        <dbReference type="EMBL" id="RAG84268.1"/>
    </source>
</evidence>
<reference evidence="1 2" key="1">
    <citation type="submission" date="2018-06" db="EMBL/GenBank/DDBJ databases">
        <title>Streptacidiphilus pinicola sp. nov., isolated from pine grove soil.</title>
        <authorList>
            <person name="Roh S.G."/>
            <person name="Park S."/>
            <person name="Kim M.-K."/>
            <person name="Yun B.-R."/>
            <person name="Park J."/>
            <person name="Kim M.J."/>
            <person name="Kim Y.S."/>
            <person name="Kim S.B."/>
        </authorList>
    </citation>
    <scope>NUCLEOTIDE SEQUENCE [LARGE SCALE GENOMIC DNA]</scope>
    <source>
        <strain evidence="1 2">MMS16-CNU450</strain>
    </source>
</reference>
<dbReference type="AlphaFoldDB" id="A0A2X0J9V8"/>
<gene>
    <name evidence="1" type="ORF">DN069_17380</name>
</gene>
<protein>
    <submittedName>
        <fullName evidence="1">Uncharacterized protein</fullName>
    </submittedName>
</protein>
<comment type="caution">
    <text evidence="1">The sequence shown here is derived from an EMBL/GenBank/DDBJ whole genome shotgun (WGS) entry which is preliminary data.</text>
</comment>
<organism evidence="1 2">
    <name type="scientific">Streptacidiphilus pinicola</name>
    <dbReference type="NCBI Taxonomy" id="2219663"/>
    <lineage>
        <taxon>Bacteria</taxon>
        <taxon>Bacillati</taxon>
        <taxon>Actinomycetota</taxon>
        <taxon>Actinomycetes</taxon>
        <taxon>Kitasatosporales</taxon>
        <taxon>Streptomycetaceae</taxon>
        <taxon>Streptacidiphilus</taxon>
    </lineage>
</organism>